<sequence length="400" mass="43868">MKKILFVAEAVSLAHVARPSILARSLDREKYEVVFASNEQFKICTENSDWQTYPVESISPELFMQRLAKGQPVYTEHELAAYVAADIRMLEAVRPDAVVGDFRLSLAIAARLLKVPLFIICNAYWSAFAADQRMHAPDLPAAKIIGFPIFDRVFRLVWPFASRLHCIPINRVRKKYGFKPYRSIREYYGDGDVVMYSDTPGLVPATANLPPTHHYIGPIVWSPSMALPAWWAEAMAIERPRAYITLGSTGSVDLLPEIVAACLEEGLLCLVATAGRGQYTSDSPWVFTAPFLPGDLAAAAASLVICNGGSPTTHQALQQGVPVLGICSNLDQVMNMSGIKRSGAGIGMRAGEFSRSGARKVISILQGGSYFKFKTSALALDFNLLNSAQQFTQLLARYTA</sequence>
<dbReference type="PANTHER" id="PTHR21015:SF22">
    <property type="entry name" value="GLYCOSYLTRANSFERASE"/>
    <property type="match status" value="1"/>
</dbReference>
<dbReference type="GO" id="GO:0016740">
    <property type="term" value="F:transferase activity"/>
    <property type="evidence" value="ECO:0007669"/>
    <property type="project" value="UniProtKB-KW"/>
</dbReference>
<proteinExistence type="predicted"/>
<dbReference type="SUPFAM" id="SSF53756">
    <property type="entry name" value="UDP-Glycosyltransferase/glycogen phosphorylase"/>
    <property type="match status" value="1"/>
</dbReference>
<evidence type="ECO:0000313" key="1">
    <source>
        <dbReference type="EMBL" id="MCV2368716.1"/>
    </source>
</evidence>
<dbReference type="RefSeq" id="WP_263571317.1">
    <property type="nucleotide sequence ID" value="NZ_JAJIRN010000005.1"/>
</dbReference>
<reference evidence="1 2" key="1">
    <citation type="submission" date="2021-11" db="EMBL/GenBank/DDBJ databases">
        <authorList>
            <person name="Liang Q."/>
            <person name="Mou H."/>
            <person name="Liu Z."/>
        </authorList>
    </citation>
    <scope>NUCLEOTIDE SEQUENCE [LARGE SCALE GENOMIC DNA]</scope>
    <source>
        <strain evidence="1 2">CHU3</strain>
    </source>
</reference>
<keyword evidence="1" id="KW-0808">Transferase</keyword>
<comment type="caution">
    <text evidence="1">The sequence shown here is derived from an EMBL/GenBank/DDBJ whole genome shotgun (WGS) entry which is preliminary data.</text>
</comment>
<name>A0ABT2YFB8_9BURK</name>
<gene>
    <name evidence="1" type="ORF">LNV07_11525</name>
</gene>
<dbReference type="PANTHER" id="PTHR21015">
    <property type="entry name" value="UDP-N-ACETYLGLUCOSAMINE--N-ACETYLMURAMYL-(PENTAPEPTIDE) PYROPHOSPHORYL-UNDECAPRENOL N-ACETYLGLUCOSAMINE TRANSFERASE 1"/>
    <property type="match status" value="1"/>
</dbReference>
<keyword evidence="2" id="KW-1185">Reference proteome</keyword>
<accession>A0ABT2YFB8</accession>
<dbReference type="Gene3D" id="3.40.50.2000">
    <property type="entry name" value="Glycogen Phosphorylase B"/>
    <property type="match status" value="2"/>
</dbReference>
<protein>
    <submittedName>
        <fullName evidence="1">Glycosyl transferase family 1</fullName>
    </submittedName>
</protein>
<organism evidence="1 2">
    <name type="scientific">Roseateles oligotrophus</name>
    <dbReference type="NCBI Taxonomy" id="1769250"/>
    <lineage>
        <taxon>Bacteria</taxon>
        <taxon>Pseudomonadati</taxon>
        <taxon>Pseudomonadota</taxon>
        <taxon>Betaproteobacteria</taxon>
        <taxon>Burkholderiales</taxon>
        <taxon>Sphaerotilaceae</taxon>
        <taxon>Roseateles</taxon>
    </lineage>
</organism>
<evidence type="ECO:0000313" key="2">
    <source>
        <dbReference type="Proteomes" id="UP001209701"/>
    </source>
</evidence>
<dbReference type="EMBL" id="JAJIRN010000005">
    <property type="protein sequence ID" value="MCV2368716.1"/>
    <property type="molecule type" value="Genomic_DNA"/>
</dbReference>
<dbReference type="Proteomes" id="UP001209701">
    <property type="component" value="Unassembled WGS sequence"/>
</dbReference>